<dbReference type="EMBL" id="JACIDG010000020">
    <property type="protein sequence ID" value="MBB3918664.1"/>
    <property type="molecule type" value="Genomic_DNA"/>
</dbReference>
<name>A0A7W6FM71_9HYPH</name>
<gene>
    <name evidence="2" type="ORF">GGQ65_006004</name>
</gene>
<evidence type="ECO:0000313" key="2">
    <source>
        <dbReference type="EMBL" id="MBB3918664.1"/>
    </source>
</evidence>
<dbReference type="RefSeq" id="WP_246719458.1">
    <property type="nucleotide sequence ID" value="NZ_JACIDG010000020.1"/>
</dbReference>
<reference evidence="2 3" key="1">
    <citation type="submission" date="2020-08" db="EMBL/GenBank/DDBJ databases">
        <title>Genomic Encyclopedia of Type Strains, Phase IV (KMG-IV): sequencing the most valuable type-strain genomes for metagenomic binning, comparative biology and taxonomic classification.</title>
        <authorList>
            <person name="Goeker M."/>
        </authorList>
    </citation>
    <scope>NUCLEOTIDE SEQUENCE [LARGE SCALE GENOMIC DNA]</scope>
    <source>
        <strain evidence="2 3">DSM 19331</strain>
    </source>
</reference>
<sequence>MARQPGASSREGHCRRLAKMIGSCLADVWFQVFPFPRLISVNRTVRGNRDKVDERQLAWVALGRQALLPILAEEWERAKFIDEKLFKLTAALSLAVAAVGVASKAVLDAIPAGPLKVSVTVVLLYAIVSLFAGTLMGFSGLRPKPRQGYGPDFALQIRHNNKYAAEKIAEALKDFEIKNIIRANEASAANMAIRNGVIAFALAMTFSLFLPPKPEPPVTPNIRFNVDMRTMLSSPCTCGIFSRLDKEGALLLACPPFTQIVQYLRECNDGPLGGRLQR</sequence>
<keyword evidence="1" id="KW-0472">Membrane</keyword>
<protein>
    <submittedName>
        <fullName evidence="2">Uncharacterized protein</fullName>
    </submittedName>
</protein>
<comment type="caution">
    <text evidence="2">The sequence shown here is derived from an EMBL/GenBank/DDBJ whole genome shotgun (WGS) entry which is preliminary data.</text>
</comment>
<proteinExistence type="predicted"/>
<feature type="transmembrane region" description="Helical" evidence="1">
    <location>
        <begin position="85"/>
        <end position="107"/>
    </location>
</feature>
<accession>A0A7W6FM71</accession>
<evidence type="ECO:0000313" key="3">
    <source>
        <dbReference type="Proteomes" id="UP000545490"/>
    </source>
</evidence>
<dbReference type="AlphaFoldDB" id="A0A7W6FM71"/>
<organism evidence="2 3">
    <name type="scientific">Rhizobium fabae</name>
    <dbReference type="NCBI Taxonomy" id="573179"/>
    <lineage>
        <taxon>Bacteria</taxon>
        <taxon>Pseudomonadati</taxon>
        <taxon>Pseudomonadota</taxon>
        <taxon>Alphaproteobacteria</taxon>
        <taxon>Hyphomicrobiales</taxon>
        <taxon>Rhizobiaceae</taxon>
        <taxon>Rhizobium/Agrobacterium group</taxon>
        <taxon>Rhizobium</taxon>
    </lineage>
</organism>
<feature type="transmembrane region" description="Helical" evidence="1">
    <location>
        <begin position="119"/>
        <end position="138"/>
    </location>
</feature>
<evidence type="ECO:0000256" key="1">
    <source>
        <dbReference type="SAM" id="Phobius"/>
    </source>
</evidence>
<dbReference type="Proteomes" id="UP000545490">
    <property type="component" value="Unassembled WGS sequence"/>
</dbReference>
<keyword evidence="1" id="KW-1133">Transmembrane helix</keyword>
<keyword evidence="1" id="KW-0812">Transmembrane</keyword>